<sequence>MNALFASDKDDDIKLAITIDSAIYHGNGAIVDQYIDYDTFTQRVFQKLHKQPSEWKEYAAAFKQNIRLGDLLIEQIGSGGEYSFVKVIEDPDGQTNLLYRMLKGDGWLDYHEVLLVKNHLGEWSVADVYFYFSGTYLSDIISILLAQDDPELVANKSLRSSLLKTRDLFSYNQEGMYGNTETAYDSLSNYFKKQKNTRLALMKAKAGQGDMTQLEKLKSAYLLDFPYDKSIRLMMMEIYGSLDNYEQSLLMNEELSELIGGDEYLKLRTAEIYLSWDKSSKAKKILKKMIKNESFPTDSRLLLIDLYYLEENYKGMLSELLIVSDMVGAKPEEILPKDSYPNFYASSNWQKRKI</sequence>
<keyword evidence="2" id="KW-1185">Reference proteome</keyword>
<dbReference type="InterPro" id="IPR011990">
    <property type="entry name" value="TPR-like_helical_dom_sf"/>
</dbReference>
<dbReference type="EMBL" id="JRYR02000001">
    <property type="protein sequence ID" value="OHX67645.1"/>
    <property type="molecule type" value="Genomic_DNA"/>
</dbReference>
<proteinExistence type="predicted"/>
<organism evidence="1 2">
    <name type="scientific">Flammeovirga pacifica</name>
    <dbReference type="NCBI Taxonomy" id="915059"/>
    <lineage>
        <taxon>Bacteria</taxon>
        <taxon>Pseudomonadati</taxon>
        <taxon>Bacteroidota</taxon>
        <taxon>Cytophagia</taxon>
        <taxon>Cytophagales</taxon>
        <taxon>Flammeovirgaceae</taxon>
        <taxon>Flammeovirga</taxon>
    </lineage>
</organism>
<name>A0A1S1Z3I8_FLAPC</name>
<gene>
    <name evidence="1" type="ORF">NH26_15445</name>
</gene>
<evidence type="ECO:0000313" key="1">
    <source>
        <dbReference type="EMBL" id="OHX67645.1"/>
    </source>
</evidence>
<comment type="caution">
    <text evidence="1">The sequence shown here is derived from an EMBL/GenBank/DDBJ whole genome shotgun (WGS) entry which is preliminary data.</text>
</comment>
<dbReference type="Gene3D" id="1.25.40.10">
    <property type="entry name" value="Tetratricopeptide repeat domain"/>
    <property type="match status" value="1"/>
</dbReference>
<accession>A0A1S1Z3I8</accession>
<protein>
    <submittedName>
        <fullName evidence="1">Uncharacterized protein</fullName>
    </submittedName>
</protein>
<dbReference type="Proteomes" id="UP000179797">
    <property type="component" value="Unassembled WGS sequence"/>
</dbReference>
<reference evidence="1 2" key="1">
    <citation type="journal article" date="2012" name="Int. J. Syst. Evol. Microbiol.">
        <title>Flammeovirga pacifica sp. nov., isolated from deep-sea sediment.</title>
        <authorList>
            <person name="Xu H."/>
            <person name="Fu Y."/>
            <person name="Yang N."/>
            <person name="Ding Z."/>
            <person name="Lai Q."/>
            <person name="Zeng R."/>
        </authorList>
    </citation>
    <scope>NUCLEOTIDE SEQUENCE [LARGE SCALE GENOMIC DNA]</scope>
    <source>
        <strain evidence="2">DSM 24597 / LMG 26175 / WPAGA1</strain>
    </source>
</reference>
<evidence type="ECO:0000313" key="2">
    <source>
        <dbReference type="Proteomes" id="UP000179797"/>
    </source>
</evidence>
<dbReference type="AlphaFoldDB" id="A0A1S1Z3I8"/>